<keyword evidence="2" id="KW-1185">Reference proteome</keyword>
<proteinExistence type="predicted"/>
<evidence type="ECO:0000313" key="1">
    <source>
        <dbReference type="EMBL" id="AKH21595.1"/>
    </source>
</evidence>
<dbReference type="AlphaFoldDB" id="A0A0F7K320"/>
<accession>A0A0F7K320</accession>
<name>A0A0F7K320_9GAMM</name>
<evidence type="ECO:0000313" key="2">
    <source>
        <dbReference type="Proteomes" id="UP000034410"/>
    </source>
</evidence>
<dbReference type="KEGG" id="seds:AAY24_15895"/>
<gene>
    <name evidence="1" type="ORF">AAY24_15895</name>
</gene>
<dbReference type="EMBL" id="CP011412">
    <property type="protein sequence ID" value="AKH21595.1"/>
    <property type="molecule type" value="Genomic_DNA"/>
</dbReference>
<protein>
    <submittedName>
        <fullName evidence="1">Uncharacterized protein</fullName>
    </submittedName>
</protein>
<organism evidence="1 2">
    <name type="scientific">Sedimenticola thiotaurini</name>
    <dbReference type="NCBI Taxonomy" id="1543721"/>
    <lineage>
        <taxon>Bacteria</taxon>
        <taxon>Pseudomonadati</taxon>
        <taxon>Pseudomonadota</taxon>
        <taxon>Gammaproteobacteria</taxon>
        <taxon>Chromatiales</taxon>
        <taxon>Sedimenticolaceae</taxon>
        <taxon>Sedimenticola</taxon>
    </lineage>
</organism>
<reference evidence="1 2" key="1">
    <citation type="journal article" date="2015" name="Genome Announc.">
        <title>Complete Genome Sequence of Sedimenticola thiotaurini Strain SIP-G1, a Polyphosphate- and Polyhydroxyalkanoate-Accumulating Sulfur-Oxidizing Gammaproteobacterium Isolated from Salt Marsh Sediments.</title>
        <authorList>
            <person name="Flood B.E."/>
            <person name="Jones D.S."/>
            <person name="Bailey J.V."/>
        </authorList>
    </citation>
    <scope>NUCLEOTIDE SEQUENCE [LARGE SCALE GENOMIC DNA]</scope>
    <source>
        <strain evidence="1 2">SIP-G1</strain>
    </source>
</reference>
<dbReference type="RefSeq" id="WP_046860519.1">
    <property type="nucleotide sequence ID" value="NZ_CP011412.1"/>
</dbReference>
<sequence length="60" mass="7109">MEVEHLEKKLKDKDLEEQREIILAFCDKNISKEEIEAIDVASKSLLNEQNKFQVNIYTKE</sequence>
<dbReference type="Proteomes" id="UP000034410">
    <property type="component" value="Chromosome"/>
</dbReference>